<comment type="caution">
    <text evidence="2">The sequence shown here is derived from an EMBL/GenBank/DDBJ whole genome shotgun (WGS) entry which is preliminary data.</text>
</comment>
<dbReference type="Proteomes" id="UP001179181">
    <property type="component" value="Unassembled WGS sequence"/>
</dbReference>
<reference evidence="2 3" key="1">
    <citation type="submission" date="2020-03" db="EMBL/GenBank/DDBJ databases">
        <title>Genomic Encyclopedia of Type Strains, Phase IV (KMG-IV): sequencing the most valuable type-strain genomes for metagenomic binning, comparative biology and taxonomic classification.</title>
        <authorList>
            <person name="Goeker M."/>
        </authorList>
    </citation>
    <scope>NUCLEOTIDE SEQUENCE [LARGE SCALE GENOMIC DNA]</scope>
    <source>
        <strain evidence="2 3">DSM 102865</strain>
    </source>
</reference>
<keyword evidence="3" id="KW-1185">Reference proteome</keyword>
<organism evidence="2 3">
    <name type="scientific">Dyadobacter arcticus</name>
    <dbReference type="NCBI Taxonomy" id="1078754"/>
    <lineage>
        <taxon>Bacteria</taxon>
        <taxon>Pseudomonadati</taxon>
        <taxon>Bacteroidota</taxon>
        <taxon>Cytophagia</taxon>
        <taxon>Cytophagales</taxon>
        <taxon>Spirosomataceae</taxon>
        <taxon>Dyadobacter</taxon>
    </lineage>
</organism>
<evidence type="ECO:0000313" key="3">
    <source>
        <dbReference type="Proteomes" id="UP001179181"/>
    </source>
</evidence>
<evidence type="ECO:0000313" key="2">
    <source>
        <dbReference type="EMBL" id="NIJ55470.1"/>
    </source>
</evidence>
<accession>A0ABX0UUJ4</accession>
<sequence>MKFKFYHRLIVIATILSVHALSSHGQKGFFQPASNARMDLTKMKGIEKFSA</sequence>
<dbReference type="RefSeq" id="WP_167275320.1">
    <property type="nucleotide sequence ID" value="NZ_JAASQJ010000005.1"/>
</dbReference>
<protein>
    <submittedName>
        <fullName evidence="2">Uncharacterized protein</fullName>
    </submittedName>
</protein>
<dbReference type="EMBL" id="JAASQJ010000005">
    <property type="protein sequence ID" value="NIJ55470.1"/>
    <property type="molecule type" value="Genomic_DNA"/>
</dbReference>
<proteinExistence type="predicted"/>
<evidence type="ECO:0000256" key="1">
    <source>
        <dbReference type="SAM" id="SignalP"/>
    </source>
</evidence>
<keyword evidence="1" id="KW-0732">Signal</keyword>
<gene>
    <name evidence="2" type="ORF">FHS68_004659</name>
</gene>
<feature type="chain" id="PRO_5046403498" evidence="1">
    <location>
        <begin position="21"/>
        <end position="51"/>
    </location>
</feature>
<name>A0ABX0UUJ4_9BACT</name>
<feature type="signal peptide" evidence="1">
    <location>
        <begin position="1"/>
        <end position="20"/>
    </location>
</feature>